<dbReference type="Proteomes" id="UP001473063">
    <property type="component" value="Unassembled WGS sequence"/>
</dbReference>
<reference evidence="1 2" key="1">
    <citation type="submission" date="2024-03" db="EMBL/GenBank/DDBJ databases">
        <title>Human intestinal bacterial collection.</title>
        <authorList>
            <person name="Pauvert C."/>
            <person name="Hitch T.C.A."/>
            <person name="Clavel T."/>
        </authorList>
    </citation>
    <scope>NUCLEOTIDE SEQUENCE [LARGE SCALE GENOMIC DNA]</scope>
    <source>
        <strain evidence="1 2">CLA-JM-H16</strain>
    </source>
</reference>
<dbReference type="EMBL" id="JBBMEJ010000053">
    <property type="protein sequence ID" value="MEQ2372538.1"/>
    <property type="molecule type" value="Genomic_DNA"/>
</dbReference>
<feature type="non-terminal residue" evidence="1">
    <location>
        <position position="195"/>
    </location>
</feature>
<sequence length="195" mass="22783">FGLKFENVSKLFDHAAHNGSNYLNGHCFVSLMLCIPVWSHDKISYLAVPLGYRMWQKKEKVGDYYTGVRRVLTNFFGTREVLAYVTSTARTGGTKRLFFSTISPEELQIFCAWQESSPLNQTGSDQMKYIPLFLYSFRWNIEISYYEQKTFWSLCSYMVRSCKGIEMMINLINVAYCAMKLLPYQDESFSDFRDN</sequence>
<name>A0ABV1BIU4_9FIRM</name>
<evidence type="ECO:0000313" key="2">
    <source>
        <dbReference type="Proteomes" id="UP001473063"/>
    </source>
</evidence>
<gene>
    <name evidence="1" type="ORF">WMO28_16795</name>
</gene>
<accession>A0ABV1BIU4</accession>
<comment type="caution">
    <text evidence="1">The sequence shown here is derived from an EMBL/GenBank/DDBJ whole genome shotgun (WGS) entry which is preliminary data.</text>
</comment>
<protein>
    <submittedName>
        <fullName evidence="1">Uncharacterized protein</fullName>
    </submittedName>
</protein>
<proteinExistence type="predicted"/>
<keyword evidence="2" id="KW-1185">Reference proteome</keyword>
<organism evidence="1 2">
    <name type="scientific">Blautia aquisgranensis</name>
    <dbReference type="NCBI Taxonomy" id="3133153"/>
    <lineage>
        <taxon>Bacteria</taxon>
        <taxon>Bacillati</taxon>
        <taxon>Bacillota</taxon>
        <taxon>Clostridia</taxon>
        <taxon>Lachnospirales</taxon>
        <taxon>Lachnospiraceae</taxon>
        <taxon>Blautia</taxon>
    </lineage>
</organism>
<evidence type="ECO:0000313" key="1">
    <source>
        <dbReference type="EMBL" id="MEQ2372538.1"/>
    </source>
</evidence>
<feature type="non-terminal residue" evidence="1">
    <location>
        <position position="1"/>
    </location>
</feature>